<evidence type="ECO:0000256" key="1">
    <source>
        <dbReference type="SAM" id="SignalP"/>
    </source>
</evidence>
<keyword evidence="1" id="KW-0732">Signal</keyword>
<dbReference type="RefSeq" id="WP_188415493.1">
    <property type="nucleotide sequence ID" value="NZ_BMDO01000003.1"/>
</dbReference>
<name>A0A917N0Z4_9SPHI</name>
<protein>
    <recommendedName>
        <fullName evidence="4">DUF2490 domain-containing protein</fullName>
    </recommendedName>
</protein>
<dbReference type="InterPro" id="IPR019619">
    <property type="entry name" value="DUF2490"/>
</dbReference>
<gene>
    <name evidence="2" type="ORF">GCM10011425_15880</name>
</gene>
<accession>A0A917N0Z4</accession>
<organism evidence="2 3">
    <name type="scientific">Mucilaginibacter galii</name>
    <dbReference type="NCBI Taxonomy" id="2005073"/>
    <lineage>
        <taxon>Bacteria</taxon>
        <taxon>Pseudomonadati</taxon>
        <taxon>Bacteroidota</taxon>
        <taxon>Sphingobacteriia</taxon>
        <taxon>Sphingobacteriales</taxon>
        <taxon>Sphingobacteriaceae</taxon>
        <taxon>Mucilaginibacter</taxon>
    </lineage>
</organism>
<evidence type="ECO:0000313" key="2">
    <source>
        <dbReference type="EMBL" id="GGI50376.1"/>
    </source>
</evidence>
<evidence type="ECO:0008006" key="4">
    <source>
        <dbReference type="Google" id="ProtNLM"/>
    </source>
</evidence>
<keyword evidence="3" id="KW-1185">Reference proteome</keyword>
<proteinExistence type="predicted"/>
<comment type="caution">
    <text evidence="2">The sequence shown here is derived from an EMBL/GenBank/DDBJ whole genome shotgun (WGS) entry which is preliminary data.</text>
</comment>
<reference evidence="2" key="1">
    <citation type="journal article" date="2014" name="Int. J. Syst. Evol. Microbiol.">
        <title>Complete genome sequence of Corynebacterium casei LMG S-19264T (=DSM 44701T), isolated from a smear-ripened cheese.</title>
        <authorList>
            <consortium name="US DOE Joint Genome Institute (JGI-PGF)"/>
            <person name="Walter F."/>
            <person name="Albersmeier A."/>
            <person name="Kalinowski J."/>
            <person name="Ruckert C."/>
        </authorList>
    </citation>
    <scope>NUCLEOTIDE SEQUENCE</scope>
    <source>
        <strain evidence="2">CCM 8711</strain>
    </source>
</reference>
<feature type="chain" id="PRO_5038078182" description="DUF2490 domain-containing protein" evidence="1">
    <location>
        <begin position="20"/>
        <end position="229"/>
    </location>
</feature>
<dbReference type="Pfam" id="PF10677">
    <property type="entry name" value="DUF2490"/>
    <property type="match status" value="1"/>
</dbReference>
<sequence length="229" mass="27118">MLKKITGFILCFASVTAYAQTNETQGWFFITHQQKLSSKFDLLMDAQLRTANKFDYLNTLLLRGALSYNFNKKHSAALGYAYKGDWEHETEGTAYTLERRLYQQYLYNFKIHRTELSARARLEQRWIKEENTRFSQRARAFVSAQIPLMADTGFTRGLYTGIQNELFLNVQHKDRVNHSLFDQNRSFVSLGYRWSKKIDTELGYMYWFQKELDGGFRRNILQVMITTKF</sequence>
<evidence type="ECO:0000313" key="3">
    <source>
        <dbReference type="Proteomes" id="UP000662074"/>
    </source>
</evidence>
<reference evidence="2" key="2">
    <citation type="submission" date="2020-09" db="EMBL/GenBank/DDBJ databases">
        <authorList>
            <person name="Sun Q."/>
            <person name="Sedlacek I."/>
        </authorList>
    </citation>
    <scope>NUCLEOTIDE SEQUENCE</scope>
    <source>
        <strain evidence="2">CCM 8711</strain>
    </source>
</reference>
<dbReference type="AlphaFoldDB" id="A0A917N0Z4"/>
<dbReference type="EMBL" id="BMDO01000003">
    <property type="protein sequence ID" value="GGI50376.1"/>
    <property type="molecule type" value="Genomic_DNA"/>
</dbReference>
<feature type="signal peptide" evidence="1">
    <location>
        <begin position="1"/>
        <end position="19"/>
    </location>
</feature>
<dbReference type="Proteomes" id="UP000662074">
    <property type="component" value="Unassembled WGS sequence"/>
</dbReference>